<evidence type="ECO:0000256" key="6">
    <source>
        <dbReference type="ARBA" id="ARBA00023136"/>
    </source>
</evidence>
<comment type="similarity">
    <text evidence="2">Belongs to the bacterial sugar transferase family.</text>
</comment>
<feature type="transmembrane region" description="Helical" evidence="7">
    <location>
        <begin position="37"/>
        <end position="58"/>
    </location>
</feature>
<feature type="domain" description="Bacterial sugar transferase" evidence="8">
    <location>
        <begin position="262"/>
        <end position="446"/>
    </location>
</feature>
<name>A0A7L8ACF5_9FLAO</name>
<accession>A0A7L8ACF5</accession>
<dbReference type="GO" id="GO:0016020">
    <property type="term" value="C:membrane"/>
    <property type="evidence" value="ECO:0007669"/>
    <property type="project" value="UniProtKB-SubCell"/>
</dbReference>
<feature type="transmembrane region" description="Helical" evidence="7">
    <location>
        <begin position="70"/>
        <end position="92"/>
    </location>
</feature>
<evidence type="ECO:0000256" key="1">
    <source>
        <dbReference type="ARBA" id="ARBA00004141"/>
    </source>
</evidence>
<sequence>MENKIRKYSYLIRPLLMIVDLLALFFVVYYYSNKDYLSPQFIFYTVFFWILIAYYTKFYNVYRYTHISRLLALTTSHFFIFSLAFFSYFSFFREGEIIREQFKTVLTFILIITFLKFLFFFILKKYRLSGGNYRSVIVFGSSKSAQNVVDLFSERQDLGYRFKGFFSDKLSSSNKYLGSIKAGLNYTITNTIDEIYCEVNSISPLQLKEIRSFSNENNIEVRLIPENKAIYSKDFTLEYFGTIPILKPKKLPFEKTETHIVKRIFDVIFSILVIILLLSWMLPILWILVKLDSKGSFFFKQVRDGADGKQFYCYKVRSMKINGNSDLIHATKNDHRITKIGAFLRKSSLDELPQFFNVLKGDMSVVGPRPHMNIQTKKYLKEIDNYIVRNSVKPGITGLAQVSGFRGEIEKKSDIENRVRLDIFYIENWSFILDIKIIFQTFFNIFKGQEKAY</sequence>
<dbReference type="NCBIfam" id="TIGR03025">
    <property type="entry name" value="EPS_sugtrans"/>
    <property type="match status" value="1"/>
</dbReference>
<evidence type="ECO:0000256" key="3">
    <source>
        <dbReference type="ARBA" id="ARBA00022679"/>
    </source>
</evidence>
<dbReference type="OrthoDB" id="9808602at2"/>
<dbReference type="GO" id="GO:0016780">
    <property type="term" value="F:phosphotransferase activity, for other substituted phosphate groups"/>
    <property type="evidence" value="ECO:0007669"/>
    <property type="project" value="TreeGrafter"/>
</dbReference>
<dbReference type="Pfam" id="PF13727">
    <property type="entry name" value="CoA_binding_3"/>
    <property type="match status" value="1"/>
</dbReference>
<dbReference type="EMBL" id="CP061813">
    <property type="protein sequence ID" value="QOD59670.1"/>
    <property type="molecule type" value="Genomic_DNA"/>
</dbReference>
<keyword evidence="4 7" id="KW-0812">Transmembrane</keyword>
<evidence type="ECO:0000313" key="10">
    <source>
        <dbReference type="Proteomes" id="UP000516764"/>
    </source>
</evidence>
<keyword evidence="10" id="KW-1185">Reference proteome</keyword>
<comment type="subcellular location">
    <subcellularLocation>
        <location evidence="1">Membrane</location>
        <topology evidence="1">Multi-pass membrane protein</topology>
    </subcellularLocation>
</comment>
<keyword evidence="6 7" id="KW-0472">Membrane</keyword>
<dbReference type="PANTHER" id="PTHR30576:SF0">
    <property type="entry name" value="UNDECAPRENYL-PHOSPHATE N-ACETYLGALACTOSAMINYL 1-PHOSPHATE TRANSFERASE-RELATED"/>
    <property type="match status" value="1"/>
</dbReference>
<feature type="transmembrane region" description="Helical" evidence="7">
    <location>
        <begin position="264"/>
        <end position="289"/>
    </location>
</feature>
<reference evidence="9 10" key="1">
    <citation type="journal article" date="2016" name="Int. J. Syst. Evol. Microbiol.">
        <title>Polaribacter haliotis sp. nov., isolated from the gut of abalone Haliotis discus hannai.</title>
        <authorList>
            <person name="Kim Y.O."/>
            <person name="Park I.S."/>
            <person name="Park S."/>
            <person name="Nam B.H."/>
            <person name="Park J.M."/>
            <person name="Kim D.G."/>
            <person name="Yoon J.H."/>
        </authorList>
    </citation>
    <scope>NUCLEOTIDE SEQUENCE [LARGE SCALE GENOMIC DNA]</scope>
    <source>
        <strain evidence="9 10">KCTC 52418</strain>
    </source>
</reference>
<keyword evidence="3 9" id="KW-0808">Transferase</keyword>
<dbReference type="PANTHER" id="PTHR30576">
    <property type="entry name" value="COLANIC BIOSYNTHESIS UDP-GLUCOSE LIPID CARRIER TRANSFERASE"/>
    <property type="match status" value="1"/>
</dbReference>
<dbReference type="Pfam" id="PF02397">
    <property type="entry name" value="Bac_transf"/>
    <property type="match status" value="1"/>
</dbReference>
<evidence type="ECO:0000256" key="7">
    <source>
        <dbReference type="SAM" id="Phobius"/>
    </source>
</evidence>
<evidence type="ECO:0000256" key="2">
    <source>
        <dbReference type="ARBA" id="ARBA00006464"/>
    </source>
</evidence>
<evidence type="ECO:0000256" key="4">
    <source>
        <dbReference type="ARBA" id="ARBA00022692"/>
    </source>
</evidence>
<keyword evidence="5 7" id="KW-1133">Transmembrane helix</keyword>
<protein>
    <submittedName>
        <fullName evidence="9">Exopolysaccharide biosynthesis polyprenyl glycosylphosphotransferase</fullName>
    </submittedName>
</protein>
<evidence type="ECO:0000256" key="5">
    <source>
        <dbReference type="ARBA" id="ARBA00022989"/>
    </source>
</evidence>
<dbReference type="Gene3D" id="3.40.50.720">
    <property type="entry name" value="NAD(P)-binding Rossmann-like Domain"/>
    <property type="match status" value="1"/>
</dbReference>
<evidence type="ECO:0000313" key="9">
    <source>
        <dbReference type="EMBL" id="QOD59670.1"/>
    </source>
</evidence>
<dbReference type="InterPro" id="IPR003362">
    <property type="entry name" value="Bact_transf"/>
</dbReference>
<evidence type="ECO:0000259" key="8">
    <source>
        <dbReference type="Pfam" id="PF02397"/>
    </source>
</evidence>
<dbReference type="InterPro" id="IPR017475">
    <property type="entry name" value="EPS_sugar_tfrase"/>
</dbReference>
<dbReference type="Proteomes" id="UP000516764">
    <property type="component" value="Chromosome"/>
</dbReference>
<dbReference type="KEGG" id="phal:H9I45_09905"/>
<feature type="transmembrane region" description="Helical" evidence="7">
    <location>
        <begin position="104"/>
        <end position="123"/>
    </location>
</feature>
<organism evidence="9 10">
    <name type="scientific">Polaribacter haliotis</name>
    <dbReference type="NCBI Taxonomy" id="1888915"/>
    <lineage>
        <taxon>Bacteria</taxon>
        <taxon>Pseudomonadati</taxon>
        <taxon>Bacteroidota</taxon>
        <taxon>Flavobacteriia</taxon>
        <taxon>Flavobacteriales</taxon>
        <taxon>Flavobacteriaceae</taxon>
    </lineage>
</organism>
<proteinExistence type="inferred from homology"/>
<dbReference type="AlphaFoldDB" id="A0A7L8ACF5"/>
<gene>
    <name evidence="9" type="ORF">H9I45_09905</name>
</gene>
<feature type="transmembrane region" description="Helical" evidence="7">
    <location>
        <begin position="12"/>
        <end position="31"/>
    </location>
</feature>